<protein>
    <submittedName>
        <fullName evidence="3">WecB/TagA/CpsF family glycosyltransferase</fullName>
    </submittedName>
</protein>
<evidence type="ECO:0000313" key="3">
    <source>
        <dbReference type="EMBL" id="QPC84835.1"/>
    </source>
</evidence>
<dbReference type="KEGG" id="pmet:G4Y79_10825"/>
<dbReference type="SUPFAM" id="SSF53756">
    <property type="entry name" value="UDP-Glycosyltransferase/glycogen phosphorylase"/>
    <property type="match status" value="1"/>
</dbReference>
<evidence type="ECO:0000256" key="2">
    <source>
        <dbReference type="ARBA" id="ARBA00022679"/>
    </source>
</evidence>
<evidence type="ECO:0000256" key="1">
    <source>
        <dbReference type="ARBA" id="ARBA00022676"/>
    </source>
</evidence>
<keyword evidence="1" id="KW-0328">Glycosyltransferase</keyword>
<dbReference type="PANTHER" id="PTHR34136:SF1">
    <property type="entry name" value="UDP-N-ACETYL-D-MANNOSAMINURONIC ACID TRANSFERASE"/>
    <property type="match status" value="1"/>
</dbReference>
<dbReference type="RefSeq" id="WP_195172898.1">
    <property type="nucleotide sequence ID" value="NZ_CP062983.1"/>
</dbReference>
<dbReference type="NCBIfam" id="TIGR00696">
    <property type="entry name" value="wecG_tagA_cpsF"/>
    <property type="match status" value="1"/>
</dbReference>
<sequence length="606" mass="66177">MTTFRFLLVQLGDIGDLVLTTPAIAALRAAYPQSHVALLTSAQAAKVLDQTLVDEVITFDKSSFNGTLSLFRPKNLKRILNLRQGRYDSVIFFQHFTLKLGTLKYVLIAKASGARDIVGLDNGNGWFLTHSLPDEGFGAKHQAQYWLDLVALAGANGEARRAQVALDGGVLPIGLAHGKRIIIHAGSGGYSLARRWSPEKFAQVADTLSQEYDAEIVLVGSPADNAAQVTAAMQQPAIDLTGKTSLTQLADVLRSADLYIGADSGVMHLAAAVRTPTIAIFGPSNHEAWGPWSPGGKVVVLRSGVLCSPCSYVGHHVGLREGCEARTCMRLVTPQQVLDVARAMLNDKPLDAFTPPPIIQPPQRDRVSILSLPVDRITYRQWMNQIDRWVQETDGRAHQVCTVNPEFLVMAQRDFNFSTILRRADLCLPDGVGLLWAAKRLEQPLPERVTGSDGTVMIAEEAAKRGWKLFLLGAAPGVADQAAAVMREHLPGIQVVGTYSGSPAQEEEAAIVEMVNASGADILLVAYGAPQQDKWIARNLPRLKVKMAMGVGGSLDFIAGVIPRAPQKMQDYGLEWLYRLYKQPWRIKRMMRLPVFVALFVLRGSR</sequence>
<name>A0A7S8ED92_9CHLR</name>
<dbReference type="CDD" id="cd06533">
    <property type="entry name" value="Glyco_transf_WecG_TagA"/>
    <property type="match status" value="1"/>
</dbReference>
<gene>
    <name evidence="3" type="ORF">G4Y79_10825</name>
</gene>
<reference evidence="3 4" key="1">
    <citation type="submission" date="2020-02" db="EMBL/GenBank/DDBJ databases">
        <authorList>
            <person name="Zheng R.K."/>
            <person name="Sun C.M."/>
        </authorList>
    </citation>
    <scope>NUCLEOTIDE SEQUENCE [LARGE SCALE GENOMIC DNA]</scope>
    <source>
        <strain evidence="4">rifampicinis</strain>
    </source>
</reference>
<evidence type="ECO:0000313" key="4">
    <source>
        <dbReference type="Proteomes" id="UP000594468"/>
    </source>
</evidence>
<dbReference type="AlphaFoldDB" id="A0A7S8ED92"/>
<dbReference type="Proteomes" id="UP000594468">
    <property type="component" value="Chromosome"/>
</dbReference>
<dbReference type="EMBL" id="CP062983">
    <property type="protein sequence ID" value="QPC84835.1"/>
    <property type="molecule type" value="Genomic_DNA"/>
</dbReference>
<dbReference type="GO" id="GO:0016758">
    <property type="term" value="F:hexosyltransferase activity"/>
    <property type="evidence" value="ECO:0007669"/>
    <property type="project" value="TreeGrafter"/>
</dbReference>
<organism evidence="3 4">
    <name type="scientific">Phototrophicus methaneseepsis</name>
    <dbReference type="NCBI Taxonomy" id="2710758"/>
    <lineage>
        <taxon>Bacteria</taxon>
        <taxon>Bacillati</taxon>
        <taxon>Chloroflexota</taxon>
        <taxon>Candidatus Thermofontia</taxon>
        <taxon>Phototrophicales</taxon>
        <taxon>Phototrophicaceae</taxon>
        <taxon>Phototrophicus</taxon>
    </lineage>
</organism>
<dbReference type="InterPro" id="IPR004629">
    <property type="entry name" value="WecG_TagA_CpsF"/>
</dbReference>
<dbReference type="Pfam" id="PF01075">
    <property type="entry name" value="Glyco_transf_9"/>
    <property type="match status" value="1"/>
</dbReference>
<dbReference type="CDD" id="cd03789">
    <property type="entry name" value="GT9_LPS_heptosyltransferase"/>
    <property type="match status" value="1"/>
</dbReference>
<dbReference type="PANTHER" id="PTHR34136">
    <property type="match status" value="1"/>
</dbReference>
<proteinExistence type="predicted"/>
<dbReference type="Pfam" id="PF03808">
    <property type="entry name" value="Glyco_tran_WecG"/>
    <property type="match status" value="1"/>
</dbReference>
<dbReference type="Gene3D" id="3.40.50.2000">
    <property type="entry name" value="Glycogen Phosphorylase B"/>
    <property type="match status" value="2"/>
</dbReference>
<accession>A0A7S8ED92</accession>
<keyword evidence="4" id="KW-1185">Reference proteome</keyword>
<keyword evidence="2 3" id="KW-0808">Transferase</keyword>
<dbReference type="InterPro" id="IPR002201">
    <property type="entry name" value="Glyco_trans_9"/>
</dbReference>